<gene>
    <name evidence="8" type="ORF">SAMN02745163_00237</name>
</gene>
<dbReference type="AlphaFoldDB" id="A0A1M6B2A1"/>
<dbReference type="GO" id="GO:0009421">
    <property type="term" value="C:bacterial-type flagellum filament cap"/>
    <property type="evidence" value="ECO:0007669"/>
    <property type="project" value="InterPro"/>
</dbReference>
<feature type="domain" description="Flagellar hook-associated protein 2 N-terminal" evidence="6">
    <location>
        <begin position="13"/>
        <end position="118"/>
    </location>
</feature>
<evidence type="ECO:0000256" key="4">
    <source>
        <dbReference type="ARBA" id="ARBA00023143"/>
    </source>
</evidence>
<dbReference type="STRING" id="1121302.SAMN02745163_00237"/>
<dbReference type="Proteomes" id="UP000184310">
    <property type="component" value="Unassembled WGS sequence"/>
</dbReference>
<protein>
    <recommendedName>
        <fullName evidence="5">Flagellar hook-associated protein 2</fullName>
        <shortName evidence="5">HAP2</shortName>
    </recommendedName>
    <alternativeName>
        <fullName evidence="5">Flagellar cap protein</fullName>
    </alternativeName>
</protein>
<dbReference type="InterPro" id="IPR010809">
    <property type="entry name" value="FliD_C"/>
</dbReference>
<evidence type="ECO:0000256" key="2">
    <source>
        <dbReference type="ARBA" id="ARBA00011255"/>
    </source>
</evidence>
<keyword evidence="8" id="KW-0966">Cell projection</keyword>
<proteinExistence type="inferred from homology"/>
<dbReference type="Pfam" id="PF07195">
    <property type="entry name" value="FliD_C"/>
    <property type="match status" value="1"/>
</dbReference>
<evidence type="ECO:0000259" key="7">
    <source>
        <dbReference type="Pfam" id="PF07195"/>
    </source>
</evidence>
<dbReference type="EMBL" id="FQZB01000003">
    <property type="protein sequence ID" value="SHI42851.1"/>
    <property type="molecule type" value="Genomic_DNA"/>
</dbReference>
<organism evidence="8 9">
    <name type="scientific">Clostridium cavendishii DSM 21758</name>
    <dbReference type="NCBI Taxonomy" id="1121302"/>
    <lineage>
        <taxon>Bacteria</taxon>
        <taxon>Bacillati</taxon>
        <taxon>Bacillota</taxon>
        <taxon>Clostridia</taxon>
        <taxon>Eubacteriales</taxon>
        <taxon>Clostridiaceae</taxon>
        <taxon>Clostridium</taxon>
    </lineage>
</organism>
<dbReference type="RefSeq" id="WP_072984445.1">
    <property type="nucleotide sequence ID" value="NZ_FQZB01000003.1"/>
</dbReference>
<evidence type="ECO:0000259" key="6">
    <source>
        <dbReference type="Pfam" id="PF02465"/>
    </source>
</evidence>
<keyword evidence="5" id="KW-0964">Secreted</keyword>
<evidence type="ECO:0000256" key="3">
    <source>
        <dbReference type="ARBA" id="ARBA00023054"/>
    </source>
</evidence>
<reference evidence="8 9" key="1">
    <citation type="submission" date="2016-11" db="EMBL/GenBank/DDBJ databases">
        <authorList>
            <person name="Jaros S."/>
            <person name="Januszkiewicz K."/>
            <person name="Wedrychowicz H."/>
        </authorList>
    </citation>
    <scope>NUCLEOTIDE SEQUENCE [LARGE SCALE GENOMIC DNA]</scope>
    <source>
        <strain evidence="8 9">DSM 21758</strain>
    </source>
</reference>
<dbReference type="GO" id="GO:0071973">
    <property type="term" value="P:bacterial-type flagellum-dependent cell motility"/>
    <property type="evidence" value="ECO:0007669"/>
    <property type="project" value="TreeGrafter"/>
</dbReference>
<keyword evidence="3" id="KW-0175">Coiled coil</keyword>
<accession>A0A1M6B2A1</accession>
<evidence type="ECO:0000313" key="9">
    <source>
        <dbReference type="Proteomes" id="UP000184310"/>
    </source>
</evidence>
<comment type="subunit">
    <text evidence="2 5">Homopentamer.</text>
</comment>
<feature type="domain" description="Flagellar hook-associated protein 2 C-terminal" evidence="7">
    <location>
        <begin position="219"/>
        <end position="484"/>
    </location>
</feature>
<sequence length="494" mass="53739">MISPMRVSGLSGSGIDTDAAVKQMMAPYQAKVDSAKQDRDLLQVKQDMYRDITKDIKNLYSKYFDIASSSNSSTNILKSQNYQTVTYTSSNEGVITAKGRVGASTGTYQATVERLATPDKLNIPLTDLSNAGVLNFKFSDDPSAPQIDVDFTGLTSSTDITNAINSKISAYNSDPSHTTKIDVSVKYSELGNSVSIQRNSLGNVGNMYFKGTTAAFTAGQNSKVTIKDPSGNTATKEYSSNIFAIDGVEYTLNGVSSDLNSPTLLTGKKDTSAAINNIKSFVTDYNALIDKISTKLSEKLNRSYKPLTDDQKSSMKDSDIALWNDKVKQGQLRNDPTLSKIIEDVTNAFSTKIGSTLGSFGDIGLSLDPDYKTQKGKLVLDEDKLSTALTENGDKVKNLLTDTNTGAFQSLKDTFYNVAGSSASPLLQKAGYEGTVSFYSNDLTKSINEQQSKIDDMIANLSDREQAYYSKFAAFEQAMSKMQSQKDYFSKQFG</sequence>
<keyword evidence="9" id="KW-1185">Reference proteome</keyword>
<dbReference type="Pfam" id="PF02465">
    <property type="entry name" value="FliD_N"/>
    <property type="match status" value="1"/>
</dbReference>
<dbReference type="GO" id="GO:0005576">
    <property type="term" value="C:extracellular region"/>
    <property type="evidence" value="ECO:0007669"/>
    <property type="project" value="UniProtKB-SubCell"/>
</dbReference>
<evidence type="ECO:0000256" key="5">
    <source>
        <dbReference type="RuleBase" id="RU362066"/>
    </source>
</evidence>
<keyword evidence="8" id="KW-0969">Cilium</keyword>
<dbReference type="PANTHER" id="PTHR30288:SF0">
    <property type="entry name" value="FLAGELLAR HOOK-ASSOCIATED PROTEIN 2"/>
    <property type="match status" value="1"/>
</dbReference>
<keyword evidence="8" id="KW-0282">Flagellum</keyword>
<comment type="subcellular location">
    <subcellularLocation>
        <location evidence="5">Secreted</location>
    </subcellularLocation>
    <subcellularLocation>
        <location evidence="5">Bacterial flagellum</location>
    </subcellularLocation>
</comment>
<dbReference type="GO" id="GO:0009424">
    <property type="term" value="C:bacterial-type flagellum hook"/>
    <property type="evidence" value="ECO:0007669"/>
    <property type="project" value="UniProtKB-UniRule"/>
</dbReference>
<dbReference type="PANTHER" id="PTHR30288">
    <property type="entry name" value="FLAGELLAR CAP/ASSEMBLY PROTEIN FLID"/>
    <property type="match status" value="1"/>
</dbReference>
<dbReference type="InterPro" id="IPR003481">
    <property type="entry name" value="FliD_N"/>
</dbReference>
<evidence type="ECO:0000256" key="1">
    <source>
        <dbReference type="ARBA" id="ARBA00009764"/>
    </source>
</evidence>
<keyword evidence="4 5" id="KW-0975">Bacterial flagellum</keyword>
<comment type="similarity">
    <text evidence="1 5">Belongs to the FliD family.</text>
</comment>
<evidence type="ECO:0000313" key="8">
    <source>
        <dbReference type="EMBL" id="SHI42851.1"/>
    </source>
</evidence>
<comment type="function">
    <text evidence="5">Required for morphogenesis and for the elongation of the flagellar filament by facilitating polymerization of the flagellin monomers at the tip of growing filament. Forms a capping structure, which prevents flagellin subunits (transported through the central channel of the flagellum) from leaking out without polymerization at the distal end.</text>
</comment>
<dbReference type="OrthoDB" id="9776025at2"/>
<dbReference type="GO" id="GO:0007155">
    <property type="term" value="P:cell adhesion"/>
    <property type="evidence" value="ECO:0007669"/>
    <property type="project" value="InterPro"/>
</dbReference>
<dbReference type="InterPro" id="IPR040026">
    <property type="entry name" value="FliD"/>
</dbReference>
<name>A0A1M6B2A1_9CLOT</name>